<feature type="compositionally biased region" description="Low complexity" evidence="1">
    <location>
        <begin position="78"/>
        <end position="97"/>
    </location>
</feature>
<feature type="compositionally biased region" description="Low complexity" evidence="1">
    <location>
        <begin position="60"/>
        <end position="70"/>
    </location>
</feature>
<organism evidence="3 4">
    <name type="scientific">Micromonospora rubida</name>
    <dbReference type="NCBI Taxonomy" id="2697657"/>
    <lineage>
        <taxon>Bacteria</taxon>
        <taxon>Bacillati</taxon>
        <taxon>Actinomycetota</taxon>
        <taxon>Actinomycetes</taxon>
        <taxon>Micromonosporales</taxon>
        <taxon>Micromonosporaceae</taxon>
        <taxon>Micromonospora</taxon>
    </lineage>
</organism>
<protein>
    <recommendedName>
        <fullName evidence="5">Ig-like domain-containing protein</fullName>
    </recommendedName>
</protein>
<dbReference type="EMBL" id="JBIRPU010000022">
    <property type="protein sequence ID" value="MFI0795941.1"/>
    <property type="molecule type" value="Genomic_DNA"/>
</dbReference>
<evidence type="ECO:0000313" key="4">
    <source>
        <dbReference type="Proteomes" id="UP001611075"/>
    </source>
</evidence>
<gene>
    <name evidence="3" type="ORF">ACH4OY_25140</name>
</gene>
<dbReference type="Proteomes" id="UP001611075">
    <property type="component" value="Unassembled WGS sequence"/>
</dbReference>
<sequence length="269" mass="26928">MSDPNEPTTALPLGGVGPGTPSGSGRPGPGEPTVDLGRTVDLGGTVGLGAQPPAGGTVAGGWAWPGEPGATWGGGGSARTAGGFTGPTIAAGGTAPAPVAGPTVGGSVGEVRFGPGVPAAPAWQQSGSARRPRSPWRRVVSVLSTLVTVVLVVAVGLFVWQRLSPLVIEGVTVAVTEPAGDRCDVTVEVVATVRTNGNAGTIRYQWLRSGSTPGALVGERVGRGQRTVALPLKWSFSGVGATRETATVNIVEPSTVQAGTEVSYVCRRR</sequence>
<dbReference type="RefSeq" id="WP_396683600.1">
    <property type="nucleotide sequence ID" value="NZ_JBIRPU010000022.1"/>
</dbReference>
<feature type="region of interest" description="Disordered" evidence="1">
    <location>
        <begin position="1"/>
        <end position="97"/>
    </location>
</feature>
<keyword evidence="2" id="KW-0472">Membrane</keyword>
<proteinExistence type="predicted"/>
<comment type="caution">
    <text evidence="3">The sequence shown here is derived from an EMBL/GenBank/DDBJ whole genome shotgun (WGS) entry which is preliminary data.</text>
</comment>
<feature type="compositionally biased region" description="Gly residues" evidence="1">
    <location>
        <begin position="14"/>
        <end position="28"/>
    </location>
</feature>
<keyword evidence="2" id="KW-0812">Transmembrane</keyword>
<accession>A0ABW7SSN6</accession>
<evidence type="ECO:0000256" key="1">
    <source>
        <dbReference type="SAM" id="MobiDB-lite"/>
    </source>
</evidence>
<evidence type="ECO:0008006" key="5">
    <source>
        <dbReference type="Google" id="ProtNLM"/>
    </source>
</evidence>
<name>A0ABW7SSN6_9ACTN</name>
<keyword evidence="4" id="KW-1185">Reference proteome</keyword>
<keyword evidence="2" id="KW-1133">Transmembrane helix</keyword>
<reference evidence="3 4" key="1">
    <citation type="submission" date="2024-10" db="EMBL/GenBank/DDBJ databases">
        <title>The Natural Products Discovery Center: Release of the First 8490 Sequenced Strains for Exploring Actinobacteria Biosynthetic Diversity.</title>
        <authorList>
            <person name="Kalkreuter E."/>
            <person name="Kautsar S.A."/>
            <person name="Yang D."/>
            <person name="Bader C.D."/>
            <person name="Teijaro C.N."/>
            <person name="Fluegel L."/>
            <person name="Davis C.M."/>
            <person name="Simpson J.R."/>
            <person name="Lauterbach L."/>
            <person name="Steele A.D."/>
            <person name="Gui C."/>
            <person name="Meng S."/>
            <person name="Li G."/>
            <person name="Viehrig K."/>
            <person name="Ye F."/>
            <person name="Su P."/>
            <person name="Kiefer A.F."/>
            <person name="Nichols A."/>
            <person name="Cepeda A.J."/>
            <person name="Yan W."/>
            <person name="Fan B."/>
            <person name="Jiang Y."/>
            <person name="Adhikari A."/>
            <person name="Zheng C.-J."/>
            <person name="Schuster L."/>
            <person name="Cowan T.M."/>
            <person name="Smanski M.J."/>
            <person name="Chevrette M.G."/>
            <person name="De Carvalho L.P.S."/>
            <person name="Shen B."/>
        </authorList>
    </citation>
    <scope>NUCLEOTIDE SEQUENCE [LARGE SCALE GENOMIC DNA]</scope>
    <source>
        <strain evidence="3 4">NPDC021253</strain>
    </source>
</reference>
<evidence type="ECO:0000313" key="3">
    <source>
        <dbReference type="EMBL" id="MFI0795941.1"/>
    </source>
</evidence>
<feature type="transmembrane region" description="Helical" evidence="2">
    <location>
        <begin position="139"/>
        <end position="160"/>
    </location>
</feature>
<evidence type="ECO:0000256" key="2">
    <source>
        <dbReference type="SAM" id="Phobius"/>
    </source>
</evidence>